<dbReference type="GO" id="GO:0005525">
    <property type="term" value="F:GTP binding"/>
    <property type="evidence" value="ECO:0007669"/>
    <property type="project" value="UniProtKB-KW"/>
</dbReference>
<dbReference type="GO" id="GO:0042594">
    <property type="term" value="P:response to starvation"/>
    <property type="evidence" value="ECO:0007669"/>
    <property type="project" value="TreeGrafter"/>
</dbReference>
<dbReference type="Gene3D" id="3.90.228.20">
    <property type="match status" value="2"/>
</dbReference>
<accession>A0AAV5UFC8</accession>
<dbReference type="GO" id="GO:0006094">
    <property type="term" value="P:gluconeogenesis"/>
    <property type="evidence" value="ECO:0007669"/>
    <property type="project" value="InterPro"/>
</dbReference>
<dbReference type="GO" id="GO:0046327">
    <property type="term" value="P:glycerol biosynthetic process from pyruvate"/>
    <property type="evidence" value="ECO:0007669"/>
    <property type="project" value="TreeGrafter"/>
</dbReference>
<feature type="compositionally biased region" description="Polar residues" evidence="10">
    <location>
        <begin position="737"/>
        <end position="749"/>
    </location>
</feature>
<comment type="similarity">
    <text evidence="2">Belongs to the phosphoenolpyruvate carboxykinase [GTP] family.</text>
</comment>
<dbReference type="GO" id="GO:0006107">
    <property type="term" value="P:oxaloacetate metabolic process"/>
    <property type="evidence" value="ECO:0007669"/>
    <property type="project" value="TreeGrafter"/>
</dbReference>
<organism evidence="13 14">
    <name type="scientific">Pristionchus entomophagus</name>
    <dbReference type="NCBI Taxonomy" id="358040"/>
    <lineage>
        <taxon>Eukaryota</taxon>
        <taxon>Metazoa</taxon>
        <taxon>Ecdysozoa</taxon>
        <taxon>Nematoda</taxon>
        <taxon>Chromadorea</taxon>
        <taxon>Rhabditida</taxon>
        <taxon>Rhabditina</taxon>
        <taxon>Diplogasteromorpha</taxon>
        <taxon>Diplogasteroidea</taxon>
        <taxon>Neodiplogasteridae</taxon>
        <taxon>Pristionchus</taxon>
    </lineage>
</organism>
<dbReference type="PANTHER" id="PTHR11561:SF16">
    <property type="entry name" value="PHOSPHOENOLPYRUVATE CARBOXYKINASE (GTP)"/>
    <property type="match status" value="1"/>
</dbReference>
<sequence>SGGLAMKRDETDCSFCNYPNGCKATRCSKNETKSSVSRKEVTSDPKNTSAPFFKVDSCFEIASIGKIPVIRGDPNLMPDKVKDFVVEQITVLRPASIVICTGTVFEEEYIKDLLTKEGRLQRLHKYDSVYTAHADPGDHVTLEGRIFVDQDFCHKYSAEIECDGAHHNLGIPSVRKRARDELYSNLVNSMRGRTMFVIPFSAGPIGGRYSVNAVQLTDCPYTVLTTRMMSRVSSAVWDSIGSGDFIRCVHSVGAPRPVLSPSLYMWPSNSPQAFVLMNMKSKKIFSYGSAHFANAICRGSMCLRVGSVVGREMGWQAESAAIIAISDPSGHEIFACVQGSLGSGKNTIAMLQSTLPGWKVRPVSSTFAWLRWHTDGKLYAMSPENGFCLQWSYRENMKDKQPIEAAAIRKRSILLNVSENAAGDLHWVGRDDIPHHDEASSPVSPSIAHLPRAKSFAVVSASDIETLHPQWDSPMGVPISAYIFLTNRATTVPVLQESPTWKEGLALAMSMRTIKGTGIDHEKLIYNPLGMSTYYAFGLNDYLRQWFDMEKEGRTMPKIFQMNLFRRPPTCSSTPSSLSPATSLSTSSTSLDVKSDKSSIFDLAITPQSEPKQAPKNFKTVWPGFGDNIRLLAWIHGRVMKKESAIGKPFPLGTVVPTSVNVEGLSDVDWEGCIEYDGKGWKNELKEGIKKMKTLSLYEAEQKFLLSFLEKTRGIVKESLGENKEQSSEPVKEEKSGGTQANDGIQAKSTPEPKPELKKREAVPKEEPKPELKEDSKPDPKSVPKVEPVTMTKEEPKGEVKPEVKKEGKVEMKGEEQKEEGKEEQKNGSKEESKEDGKEGEHKDGSREESREEKTQPDSHKEEEKKE</sequence>
<evidence type="ECO:0000313" key="14">
    <source>
        <dbReference type="Proteomes" id="UP001432027"/>
    </source>
</evidence>
<evidence type="ECO:0000256" key="5">
    <source>
        <dbReference type="ARBA" id="ARBA00022741"/>
    </source>
</evidence>
<dbReference type="InterPro" id="IPR008209">
    <property type="entry name" value="PEP_carboxykinase_GTP"/>
</dbReference>
<dbReference type="GO" id="GO:0005829">
    <property type="term" value="C:cytosol"/>
    <property type="evidence" value="ECO:0007669"/>
    <property type="project" value="TreeGrafter"/>
</dbReference>
<dbReference type="PANTHER" id="PTHR11561">
    <property type="entry name" value="PHOSPHOENOLPYRUVATE CARBOXYKINASE"/>
    <property type="match status" value="1"/>
</dbReference>
<evidence type="ECO:0000256" key="8">
    <source>
        <dbReference type="ARBA" id="ARBA00023211"/>
    </source>
</evidence>
<evidence type="ECO:0000259" key="11">
    <source>
        <dbReference type="Pfam" id="PF00821"/>
    </source>
</evidence>
<feature type="compositionally biased region" description="Basic and acidic residues" evidence="10">
    <location>
        <begin position="751"/>
        <end position="784"/>
    </location>
</feature>
<dbReference type="GO" id="GO:0071333">
    <property type="term" value="P:cellular response to glucose stimulus"/>
    <property type="evidence" value="ECO:0007669"/>
    <property type="project" value="TreeGrafter"/>
</dbReference>
<dbReference type="InterPro" id="IPR013035">
    <property type="entry name" value="PEP_carboxykinase_C"/>
</dbReference>
<keyword evidence="4" id="KW-0479">Metal-binding</keyword>
<feature type="domain" description="Phosphoenolpyruvate carboxykinase C-terminal P-loop" evidence="11">
    <location>
        <begin position="315"/>
        <end position="692"/>
    </location>
</feature>
<dbReference type="Gene3D" id="2.170.8.10">
    <property type="entry name" value="Phosphoenolpyruvate Carboxykinase, domain 2"/>
    <property type="match status" value="1"/>
</dbReference>
<dbReference type="Pfam" id="PF00821">
    <property type="entry name" value="PEPCK_GTP"/>
    <property type="match status" value="1"/>
</dbReference>
<keyword evidence="7" id="KW-0342">GTP-binding</keyword>
<feature type="region of interest" description="Disordered" evidence="10">
    <location>
        <begin position="571"/>
        <end position="591"/>
    </location>
</feature>
<keyword evidence="9" id="KW-0456">Lyase</keyword>
<dbReference type="EC" id="4.1.1.32" evidence="3"/>
<evidence type="ECO:0000256" key="2">
    <source>
        <dbReference type="ARBA" id="ARBA00005796"/>
    </source>
</evidence>
<keyword evidence="8" id="KW-0464">Manganese</keyword>
<keyword evidence="14" id="KW-1185">Reference proteome</keyword>
<evidence type="ECO:0000256" key="1">
    <source>
        <dbReference type="ARBA" id="ARBA00001936"/>
    </source>
</evidence>
<gene>
    <name evidence="13" type="ORF">PENTCL1PPCAC_27192</name>
</gene>
<dbReference type="EMBL" id="BTSX01000006">
    <property type="protein sequence ID" value="GMT05018.1"/>
    <property type="molecule type" value="Genomic_DNA"/>
</dbReference>
<feature type="domain" description="Phosphoenolpyruvate carboxykinase GTP-utilising N-terminal" evidence="12">
    <location>
        <begin position="83"/>
        <end position="310"/>
    </location>
</feature>
<protein>
    <recommendedName>
        <fullName evidence="3">phosphoenolpyruvate carboxykinase (GTP)</fullName>
        <ecNumber evidence="3">4.1.1.32</ecNumber>
    </recommendedName>
</protein>
<reference evidence="13" key="1">
    <citation type="submission" date="2023-10" db="EMBL/GenBank/DDBJ databases">
        <title>Genome assembly of Pristionchus species.</title>
        <authorList>
            <person name="Yoshida K."/>
            <person name="Sommer R.J."/>
        </authorList>
    </citation>
    <scope>NUCLEOTIDE SEQUENCE</scope>
    <source>
        <strain evidence="13">RS0144</strain>
    </source>
</reference>
<evidence type="ECO:0000256" key="6">
    <source>
        <dbReference type="ARBA" id="ARBA00022793"/>
    </source>
</evidence>
<dbReference type="Proteomes" id="UP001432027">
    <property type="component" value="Unassembled WGS sequence"/>
</dbReference>
<evidence type="ECO:0000259" key="12">
    <source>
        <dbReference type="Pfam" id="PF17297"/>
    </source>
</evidence>
<feature type="non-terminal residue" evidence="13">
    <location>
        <position position="1"/>
    </location>
</feature>
<evidence type="ECO:0000256" key="10">
    <source>
        <dbReference type="SAM" id="MobiDB-lite"/>
    </source>
</evidence>
<keyword evidence="5" id="KW-0547">Nucleotide-binding</keyword>
<name>A0AAV5UFC8_9BILA</name>
<dbReference type="GO" id="GO:0004613">
    <property type="term" value="F:phosphoenolpyruvate carboxykinase (GTP) activity"/>
    <property type="evidence" value="ECO:0007669"/>
    <property type="project" value="UniProtKB-EC"/>
</dbReference>
<proteinExistence type="inferred from homology"/>
<dbReference type="SUPFAM" id="SSF53795">
    <property type="entry name" value="PEP carboxykinase-like"/>
    <property type="match status" value="2"/>
</dbReference>
<dbReference type="SUPFAM" id="SSF68923">
    <property type="entry name" value="PEP carboxykinase N-terminal domain"/>
    <property type="match status" value="1"/>
</dbReference>
<feature type="compositionally biased region" description="Basic and acidic residues" evidence="10">
    <location>
        <begin position="720"/>
        <end position="736"/>
    </location>
</feature>
<evidence type="ECO:0000256" key="4">
    <source>
        <dbReference type="ARBA" id="ARBA00022723"/>
    </source>
</evidence>
<dbReference type="GO" id="GO:0030145">
    <property type="term" value="F:manganese ion binding"/>
    <property type="evidence" value="ECO:0007669"/>
    <property type="project" value="TreeGrafter"/>
</dbReference>
<dbReference type="GO" id="GO:0019543">
    <property type="term" value="P:propionate catabolic process"/>
    <property type="evidence" value="ECO:0007669"/>
    <property type="project" value="TreeGrafter"/>
</dbReference>
<dbReference type="Gene3D" id="3.40.449.10">
    <property type="entry name" value="Phosphoenolpyruvate Carboxykinase, domain 1"/>
    <property type="match status" value="1"/>
</dbReference>
<feature type="compositionally biased region" description="Low complexity" evidence="10">
    <location>
        <begin position="572"/>
        <end position="591"/>
    </location>
</feature>
<dbReference type="InterPro" id="IPR035078">
    <property type="entry name" value="PEP_carboxykinase_GTP_N"/>
</dbReference>
<dbReference type="InterPro" id="IPR008210">
    <property type="entry name" value="PEP_carboxykinase_N"/>
</dbReference>
<comment type="caution">
    <text evidence="13">The sequence shown here is derived from an EMBL/GenBank/DDBJ whole genome shotgun (WGS) entry which is preliminary data.</text>
</comment>
<evidence type="ECO:0000313" key="13">
    <source>
        <dbReference type="EMBL" id="GMT05018.1"/>
    </source>
</evidence>
<feature type="region of interest" description="Disordered" evidence="10">
    <location>
        <begin position="720"/>
        <end position="867"/>
    </location>
</feature>
<evidence type="ECO:0000256" key="7">
    <source>
        <dbReference type="ARBA" id="ARBA00023134"/>
    </source>
</evidence>
<evidence type="ECO:0000256" key="9">
    <source>
        <dbReference type="ARBA" id="ARBA00023239"/>
    </source>
</evidence>
<dbReference type="InterPro" id="IPR035077">
    <property type="entry name" value="PEP_carboxykinase_GTP_C"/>
</dbReference>
<dbReference type="AlphaFoldDB" id="A0AAV5UFC8"/>
<keyword evidence="6" id="KW-0210">Decarboxylase</keyword>
<feature type="compositionally biased region" description="Basic and acidic residues" evidence="10">
    <location>
        <begin position="792"/>
        <end position="867"/>
    </location>
</feature>
<dbReference type="GO" id="GO:0033993">
    <property type="term" value="P:response to lipid"/>
    <property type="evidence" value="ECO:0007669"/>
    <property type="project" value="TreeGrafter"/>
</dbReference>
<evidence type="ECO:0000256" key="3">
    <source>
        <dbReference type="ARBA" id="ARBA00012306"/>
    </source>
</evidence>
<comment type="cofactor">
    <cofactor evidence="1">
        <name>Mn(2+)</name>
        <dbReference type="ChEBI" id="CHEBI:29035"/>
    </cofactor>
</comment>
<dbReference type="Pfam" id="PF17297">
    <property type="entry name" value="PEPCK_N"/>
    <property type="match status" value="1"/>
</dbReference>